<protein>
    <recommendedName>
        <fullName evidence="3">DUF4421 domain-containing protein</fullName>
    </recommendedName>
</protein>
<evidence type="ECO:0000313" key="1">
    <source>
        <dbReference type="EMBL" id="ADF51680.1"/>
    </source>
</evidence>
<dbReference type="AlphaFoldDB" id="D5BJL4"/>
<organism evidence="1 2">
    <name type="scientific">Zunongwangia profunda (strain DSM 18752 / CCTCC AB 206139 / SM-A87)</name>
    <name type="common">Wangia profunda</name>
    <dbReference type="NCBI Taxonomy" id="655815"/>
    <lineage>
        <taxon>Bacteria</taxon>
        <taxon>Pseudomonadati</taxon>
        <taxon>Bacteroidota</taxon>
        <taxon>Flavobacteriia</taxon>
        <taxon>Flavobacteriales</taxon>
        <taxon>Flavobacteriaceae</taxon>
        <taxon>Zunongwangia</taxon>
    </lineage>
</organism>
<dbReference type="EMBL" id="CP001650">
    <property type="protein sequence ID" value="ADF51680.1"/>
    <property type="molecule type" value="Genomic_DNA"/>
</dbReference>
<proteinExistence type="predicted"/>
<dbReference type="KEGG" id="zpr:ZPR_1344"/>
<evidence type="ECO:0008006" key="3">
    <source>
        <dbReference type="Google" id="ProtNLM"/>
    </source>
</evidence>
<keyword evidence="2" id="KW-1185">Reference proteome</keyword>
<sequence>MSYNSIYFSGLFIVLFSHQIILAQNKDSAAIISYADKMQIKLNVDSHLENYYVSNNESETDLNLALNNDLRLTLLLDYKIFSLSYSFTPDFLPGNHGDENKGESSYSDFSVSLYPGQFVQELTYQRMKGFYVVNTADFVANLPEDSAYLLFPDLKRTFYGGSTAYILNSDFSIENLVYQREWQRYSTGSFVPRFNYSYAEFSNDFEDFKGKEKDFDFSLDLNYYYNWVLAERFNLSPYAYGGLGTRIQNYRQSGDKLNEKESNTYFTQEYGGGLQLGYNTDKFLMGARVSYKSLNYKNASDLRIQNDSWYGLFFIGYRLDPPENLKRIGDQF</sequence>
<dbReference type="STRING" id="655815.ZPR_1344"/>
<evidence type="ECO:0000313" key="2">
    <source>
        <dbReference type="Proteomes" id="UP000001654"/>
    </source>
</evidence>
<name>D5BJL4_ZUNPS</name>
<dbReference type="eggNOG" id="COG5571">
    <property type="taxonomic scope" value="Bacteria"/>
</dbReference>
<dbReference type="Pfam" id="PF14391">
    <property type="entry name" value="DUF4421"/>
    <property type="match status" value="1"/>
</dbReference>
<dbReference type="InterPro" id="IPR025535">
    <property type="entry name" value="DUF4421"/>
</dbReference>
<dbReference type="Proteomes" id="UP000001654">
    <property type="component" value="Chromosome"/>
</dbReference>
<dbReference type="HOGENOM" id="CLU_072548_0_0_10"/>
<gene>
    <name evidence="1" type="ordered locus">ZPR_1344</name>
</gene>
<accession>D5BJL4</accession>
<dbReference type="OrthoDB" id="669053at2"/>
<reference evidence="1 2" key="1">
    <citation type="journal article" date="2010" name="BMC Genomics">
        <title>The complete genome of Zunongwangia profunda SM-A87 reveals its adaptation to the deep-sea environment and ecological role in sedimentary organic nitrogen degradation.</title>
        <authorList>
            <person name="Qin Q.L."/>
            <person name="Zhang X.Y."/>
            <person name="Wang X.M."/>
            <person name="Liu G.M."/>
            <person name="Chen X.L."/>
            <person name="Xie B.B."/>
            <person name="Dang H.Y."/>
            <person name="Zhou B.C."/>
            <person name="Yu J."/>
            <person name="Zhang Y.Z."/>
        </authorList>
    </citation>
    <scope>NUCLEOTIDE SEQUENCE [LARGE SCALE GENOMIC DNA]</scope>
    <source>
        <strain evidence="2">DSM 18752 / CCTCC AB 206139 / SM-A87</strain>
    </source>
</reference>